<name>A0ABT3ZC20_9HYPH</name>
<reference evidence="1" key="1">
    <citation type="submission" date="2022-10" db="EMBL/GenBank/DDBJ databases">
        <title>Hoeflea sp. G2-23, isolated from marine algae.</title>
        <authorList>
            <person name="Kristyanto S."/>
            <person name="Kim J.M."/>
            <person name="Jeon C.O."/>
        </authorList>
    </citation>
    <scope>NUCLEOTIDE SEQUENCE</scope>
    <source>
        <strain evidence="1">G2-23</strain>
    </source>
</reference>
<organism evidence="1 2">
    <name type="scientific">Hoeflea algicola</name>
    <dbReference type="NCBI Taxonomy" id="2983763"/>
    <lineage>
        <taxon>Bacteria</taxon>
        <taxon>Pseudomonadati</taxon>
        <taxon>Pseudomonadota</taxon>
        <taxon>Alphaproteobacteria</taxon>
        <taxon>Hyphomicrobiales</taxon>
        <taxon>Rhizobiaceae</taxon>
        <taxon>Hoeflea</taxon>
    </lineage>
</organism>
<comment type="caution">
    <text evidence="1">The sequence shown here is derived from an EMBL/GenBank/DDBJ whole genome shotgun (WGS) entry which is preliminary data.</text>
</comment>
<evidence type="ECO:0000313" key="2">
    <source>
        <dbReference type="Proteomes" id="UP001073227"/>
    </source>
</evidence>
<keyword evidence="2" id="KW-1185">Reference proteome</keyword>
<dbReference type="InterPro" id="IPR036709">
    <property type="entry name" value="Autotransporte_beta_dom_sf"/>
</dbReference>
<gene>
    <name evidence="1" type="ORF">OEG84_16960</name>
</gene>
<evidence type="ECO:0000313" key="1">
    <source>
        <dbReference type="EMBL" id="MCY0149353.1"/>
    </source>
</evidence>
<dbReference type="RefSeq" id="WP_267654844.1">
    <property type="nucleotide sequence ID" value="NZ_JAOVZR010000001.1"/>
</dbReference>
<protein>
    <recommendedName>
        <fullName evidence="3">Autotransporter domain-containing protein</fullName>
    </recommendedName>
</protein>
<sequence length="1118" mass="109904">MTRSVAVVPVDGGVLTYQTTSRATVNLDSAPAAPDMLATSDNLVIDTTNLIAGAAYSISSGAAATSGNGQWGAAFSLTDAHGIAGFLSNRPTAANAVNGGTASASATGSAPSLSAAQYDGNSQIKFLVDGVPAVDLSTSVSDQLTVTVPANALPTSNGFVEAPGTATGVHVFGPPAGASVFAADANLSAIQADVSDTGPVMLRISPGTAPVSATSLFDGRAAIGAFALSTAEGIDTTVDFSGSSLSVTTNASNAGALLSLGSSNADALTSILIGTHNAVLQTAGISSPGMVAGLVGRNTVRQRMTLAGAGAAVITGGANSWGIVNFASSQLGDAATDVDLTGNASRVTTGGAGSGGVVVTADGITAARAGLALAGADTSVATGGADALGASVIARSQGEGAAEIDLSGARASISTAGDRSTGVLVSSSGAAARAAISVTGAASGIETAGQDATAVVALAHGQDSATAALDLSGASSRVRTFSTNASGSMVTADARNATTTLSLSGDGASIETRGLGSAGHIGSALGAAAAVSTADLSGAGSAIRTYGDNSVGVALMAIATDPDSVQGVALGITGPGSAIETFGDNSVGASLLGGSAGLTVGPDGRLATTGALSHAGLFLADQATVDISTGGSVTTNAADASGLVFSNPASRNRVVNNGQITTGGTGIASAGTLVLANTGAIRSASSDAVNLASGQIFNSGLVTGLRGIVRDVAASGPVVIENRGPVRANAGPGGVGIELGGAYDDELAVSPTGIIEGTIELGGGNDRFVALPGTNLDFWFETAPETVEARSGVQLPRPDPRHVVITDPAHLTNVAAQSGLFAARMAARQSSALGVAAPADHCGVEISAQASARYSRTGDAGDRAETTSRGSGLLAGVDPEACADGGLTFFAGLVALNKEAGAGSQSQNQTLFGGGRYSTSTESGLAIDFLGGIGVMAGDSTRRVLNNRVVGGVEHAVGDYTEWLTFASLMISRPMQADTFEYRPFIRSALGYSGGYQMQESGITNPLLFDLRNSLAYEVDAGISVHLDPRETDFGSVGFSYSAALSVSGSDTAGAVFMNDGASAVFSKNSAEVGGVIGAGLDINFTNISARLQIDSLLAIRQHGIQEFEITSKFAYSF</sequence>
<proteinExistence type="predicted"/>
<evidence type="ECO:0008006" key="3">
    <source>
        <dbReference type="Google" id="ProtNLM"/>
    </source>
</evidence>
<dbReference type="Proteomes" id="UP001073227">
    <property type="component" value="Unassembled WGS sequence"/>
</dbReference>
<dbReference type="SUPFAM" id="SSF103515">
    <property type="entry name" value="Autotransporter"/>
    <property type="match status" value="1"/>
</dbReference>
<accession>A0ABT3ZC20</accession>
<dbReference type="EMBL" id="JAOVZR010000001">
    <property type="protein sequence ID" value="MCY0149353.1"/>
    <property type="molecule type" value="Genomic_DNA"/>
</dbReference>